<reference evidence="9" key="1">
    <citation type="submission" date="2016-02" db="EMBL/GenBank/DDBJ databases">
        <title>Draft genome sequence of Microdochium bolleyi, a fungal endophyte of beachgrass.</title>
        <authorList>
            <consortium name="DOE Joint Genome Institute"/>
            <person name="David A.S."/>
            <person name="May G."/>
            <person name="Haridas S."/>
            <person name="Lim J."/>
            <person name="Wang M."/>
            <person name="Labutti K."/>
            <person name="Lipzen A."/>
            <person name="Barry K."/>
            <person name="Grigoriev I.V."/>
        </authorList>
    </citation>
    <scope>NUCLEOTIDE SEQUENCE [LARGE SCALE GENOMIC DNA]</scope>
    <source>
        <strain evidence="9">J235TASD1</strain>
    </source>
</reference>
<evidence type="ECO:0000256" key="4">
    <source>
        <dbReference type="ARBA" id="ARBA00023136"/>
    </source>
</evidence>
<feature type="domain" description="EamA" evidence="7">
    <location>
        <begin position="294"/>
        <end position="430"/>
    </location>
</feature>
<dbReference type="SUPFAM" id="SSF103481">
    <property type="entry name" value="Multidrug resistance efflux transporter EmrE"/>
    <property type="match status" value="2"/>
</dbReference>
<organism evidence="8 9">
    <name type="scientific">Microdochium bolleyi</name>
    <dbReference type="NCBI Taxonomy" id="196109"/>
    <lineage>
        <taxon>Eukaryota</taxon>
        <taxon>Fungi</taxon>
        <taxon>Dikarya</taxon>
        <taxon>Ascomycota</taxon>
        <taxon>Pezizomycotina</taxon>
        <taxon>Sordariomycetes</taxon>
        <taxon>Xylariomycetidae</taxon>
        <taxon>Xylariales</taxon>
        <taxon>Microdochiaceae</taxon>
        <taxon>Microdochium</taxon>
    </lineage>
</organism>
<feature type="transmembrane region" description="Helical" evidence="6">
    <location>
        <begin position="227"/>
        <end position="247"/>
    </location>
</feature>
<keyword evidence="3 6" id="KW-1133">Transmembrane helix</keyword>
<dbReference type="GO" id="GO:0016020">
    <property type="term" value="C:membrane"/>
    <property type="evidence" value="ECO:0007669"/>
    <property type="project" value="UniProtKB-SubCell"/>
</dbReference>
<feature type="transmembrane region" description="Helical" evidence="6">
    <location>
        <begin position="414"/>
        <end position="432"/>
    </location>
</feature>
<dbReference type="EMBL" id="KQ964266">
    <property type="protein sequence ID" value="KXJ86685.1"/>
    <property type="molecule type" value="Genomic_DNA"/>
</dbReference>
<dbReference type="InParanoid" id="A0A136IP32"/>
<evidence type="ECO:0000256" key="5">
    <source>
        <dbReference type="SAM" id="MobiDB-lite"/>
    </source>
</evidence>
<dbReference type="InterPro" id="IPR037185">
    <property type="entry name" value="EmrE-like"/>
</dbReference>
<evidence type="ECO:0000313" key="8">
    <source>
        <dbReference type="EMBL" id="KXJ86685.1"/>
    </source>
</evidence>
<dbReference type="OrthoDB" id="306876at2759"/>
<dbReference type="AlphaFoldDB" id="A0A136IP32"/>
<proteinExistence type="predicted"/>
<feature type="transmembrane region" description="Helical" evidence="6">
    <location>
        <begin position="288"/>
        <end position="311"/>
    </location>
</feature>
<sequence length="446" mass="48460">MSEPEAMPTTSHTKSVSPMEDKSVPSHGKGASIKDGKFDTSGPCHLDPSAIRRLTPSPFSEDGRFSPLNFHEPSGWPVPCQSRTHSRIWTLIRKFWDDNAGPIMVAIAQLFAATMNLATRILVLDEQRPMHPMMILCVRMMITLIACLVWMKWQKTPDAPFGPKGLRFALLARGFFGFFGIYGMWYSLQYLPLADATVISFLAPNLSGYMCHVILHEPYTRTEQLASMLALAGVVLITRPLSLFTGAGNEADSGAGAKDIIEAVVNATVAVAQTEKDPDTAVTTVQRLIAIGAGLTGVLGASIVFTILRWIGKKAHPLHSVNYFSAVSVVVTGVALTAAPMLDFDQPALHFELPRGLRQWALLLMIGVCGFSLQFLLSAGLAREKSNRATSMVYTHMLYAAAFDRIFFQHSMGFLSLAGCGCILGSAIWVAVSKSPGVSAPERDVE</sequence>
<feature type="transmembrane region" description="Helical" evidence="6">
    <location>
        <begin position="362"/>
        <end position="382"/>
    </location>
</feature>
<dbReference type="PANTHER" id="PTHR22911">
    <property type="entry name" value="ACYL-MALONYL CONDENSING ENZYME-RELATED"/>
    <property type="match status" value="1"/>
</dbReference>
<evidence type="ECO:0000256" key="1">
    <source>
        <dbReference type="ARBA" id="ARBA00004141"/>
    </source>
</evidence>
<feature type="domain" description="EamA" evidence="7">
    <location>
        <begin position="101"/>
        <end position="238"/>
    </location>
</feature>
<evidence type="ECO:0000256" key="6">
    <source>
        <dbReference type="SAM" id="Phobius"/>
    </source>
</evidence>
<feature type="transmembrane region" description="Helical" evidence="6">
    <location>
        <begin position="103"/>
        <end position="124"/>
    </location>
</feature>
<dbReference type="Pfam" id="PF00892">
    <property type="entry name" value="EamA"/>
    <property type="match status" value="2"/>
</dbReference>
<feature type="transmembrane region" description="Helical" evidence="6">
    <location>
        <begin position="165"/>
        <end position="185"/>
    </location>
</feature>
<evidence type="ECO:0000256" key="2">
    <source>
        <dbReference type="ARBA" id="ARBA00022692"/>
    </source>
</evidence>
<dbReference type="InterPro" id="IPR000620">
    <property type="entry name" value="EamA_dom"/>
</dbReference>
<keyword evidence="2 6" id="KW-0812">Transmembrane</keyword>
<feature type="transmembrane region" description="Helical" evidence="6">
    <location>
        <begin position="323"/>
        <end position="342"/>
    </location>
</feature>
<evidence type="ECO:0000313" key="9">
    <source>
        <dbReference type="Proteomes" id="UP000070501"/>
    </source>
</evidence>
<feature type="transmembrane region" description="Helical" evidence="6">
    <location>
        <begin position="130"/>
        <end position="153"/>
    </location>
</feature>
<dbReference type="Proteomes" id="UP000070501">
    <property type="component" value="Unassembled WGS sequence"/>
</dbReference>
<gene>
    <name evidence="8" type="ORF">Micbo1qcDRAFT_168166</name>
</gene>
<evidence type="ECO:0000259" key="7">
    <source>
        <dbReference type="Pfam" id="PF00892"/>
    </source>
</evidence>
<name>A0A136IP32_9PEZI</name>
<keyword evidence="4 6" id="KW-0472">Membrane</keyword>
<comment type="subcellular location">
    <subcellularLocation>
        <location evidence="1">Membrane</location>
        <topology evidence="1">Multi-pass membrane protein</topology>
    </subcellularLocation>
</comment>
<evidence type="ECO:0000256" key="3">
    <source>
        <dbReference type="ARBA" id="ARBA00022989"/>
    </source>
</evidence>
<dbReference type="PANTHER" id="PTHR22911:SF6">
    <property type="entry name" value="SOLUTE CARRIER FAMILY 35 MEMBER G1"/>
    <property type="match status" value="1"/>
</dbReference>
<keyword evidence="9" id="KW-1185">Reference proteome</keyword>
<protein>
    <recommendedName>
        <fullName evidence="7">EamA domain-containing protein</fullName>
    </recommendedName>
</protein>
<feature type="region of interest" description="Disordered" evidence="5">
    <location>
        <begin position="1"/>
        <end position="42"/>
    </location>
</feature>
<accession>A0A136IP32</accession>
<feature type="non-terminal residue" evidence="8">
    <location>
        <position position="446"/>
    </location>
</feature>